<proteinExistence type="predicted"/>
<sequence length="97" mass="11464">MVNKVFFIQIGQNMEIYVDDMLIKSREVEDHEANLRESFENLKRNKLRLDPDKCVFGVTSGKFMWYMISQRGIEPNPYKIATLRAIQSPRLRRKLSA</sequence>
<gene>
    <name evidence="2" type="ORF">LIER_05548</name>
</gene>
<name>A0AAV3P0W5_LITER</name>
<dbReference type="InterPro" id="IPR043502">
    <property type="entry name" value="DNA/RNA_pol_sf"/>
</dbReference>
<dbReference type="InterPro" id="IPR000477">
    <property type="entry name" value="RT_dom"/>
</dbReference>
<dbReference type="Proteomes" id="UP001454036">
    <property type="component" value="Unassembled WGS sequence"/>
</dbReference>
<feature type="domain" description="Reverse transcriptase" evidence="1">
    <location>
        <begin position="9"/>
        <end position="64"/>
    </location>
</feature>
<protein>
    <recommendedName>
        <fullName evidence="1">Reverse transcriptase domain-containing protein</fullName>
    </recommendedName>
</protein>
<evidence type="ECO:0000313" key="3">
    <source>
        <dbReference type="Proteomes" id="UP001454036"/>
    </source>
</evidence>
<dbReference type="InterPro" id="IPR053134">
    <property type="entry name" value="RNA-dir_DNA_polymerase"/>
</dbReference>
<dbReference type="Pfam" id="PF00078">
    <property type="entry name" value="RVT_1"/>
    <property type="match status" value="1"/>
</dbReference>
<dbReference type="EMBL" id="BAABME010000764">
    <property type="protein sequence ID" value="GAA0145327.1"/>
    <property type="molecule type" value="Genomic_DNA"/>
</dbReference>
<evidence type="ECO:0000259" key="1">
    <source>
        <dbReference type="Pfam" id="PF00078"/>
    </source>
</evidence>
<evidence type="ECO:0000313" key="2">
    <source>
        <dbReference type="EMBL" id="GAA0145327.1"/>
    </source>
</evidence>
<dbReference type="PANTHER" id="PTHR24559">
    <property type="entry name" value="TRANSPOSON TY3-I GAG-POL POLYPROTEIN"/>
    <property type="match status" value="1"/>
</dbReference>
<dbReference type="Gene3D" id="3.30.70.270">
    <property type="match status" value="1"/>
</dbReference>
<dbReference type="AlphaFoldDB" id="A0AAV3P0W5"/>
<dbReference type="InterPro" id="IPR043128">
    <property type="entry name" value="Rev_trsase/Diguanyl_cyclase"/>
</dbReference>
<reference evidence="2 3" key="1">
    <citation type="submission" date="2024-01" db="EMBL/GenBank/DDBJ databases">
        <title>The complete chloroplast genome sequence of Lithospermum erythrorhizon: insights into the phylogenetic relationship among Boraginaceae species and the maternal lineages of purple gromwells.</title>
        <authorList>
            <person name="Okada T."/>
            <person name="Watanabe K."/>
        </authorList>
    </citation>
    <scope>NUCLEOTIDE SEQUENCE [LARGE SCALE GENOMIC DNA]</scope>
</reference>
<accession>A0AAV3P0W5</accession>
<dbReference type="SUPFAM" id="SSF56672">
    <property type="entry name" value="DNA/RNA polymerases"/>
    <property type="match status" value="1"/>
</dbReference>
<dbReference type="PANTHER" id="PTHR24559:SF444">
    <property type="entry name" value="REVERSE TRANSCRIPTASE DOMAIN-CONTAINING PROTEIN"/>
    <property type="match status" value="1"/>
</dbReference>
<keyword evidence="3" id="KW-1185">Reference proteome</keyword>
<organism evidence="2 3">
    <name type="scientific">Lithospermum erythrorhizon</name>
    <name type="common">Purple gromwell</name>
    <name type="synonym">Lithospermum officinale var. erythrorhizon</name>
    <dbReference type="NCBI Taxonomy" id="34254"/>
    <lineage>
        <taxon>Eukaryota</taxon>
        <taxon>Viridiplantae</taxon>
        <taxon>Streptophyta</taxon>
        <taxon>Embryophyta</taxon>
        <taxon>Tracheophyta</taxon>
        <taxon>Spermatophyta</taxon>
        <taxon>Magnoliopsida</taxon>
        <taxon>eudicotyledons</taxon>
        <taxon>Gunneridae</taxon>
        <taxon>Pentapetalae</taxon>
        <taxon>asterids</taxon>
        <taxon>lamiids</taxon>
        <taxon>Boraginales</taxon>
        <taxon>Boraginaceae</taxon>
        <taxon>Boraginoideae</taxon>
        <taxon>Lithospermeae</taxon>
        <taxon>Lithospermum</taxon>
    </lineage>
</organism>
<comment type="caution">
    <text evidence="2">The sequence shown here is derived from an EMBL/GenBank/DDBJ whole genome shotgun (WGS) entry which is preliminary data.</text>
</comment>